<dbReference type="AlphaFoldDB" id="F3KYV7"/>
<dbReference type="Gene3D" id="1.20.120.1630">
    <property type="match status" value="1"/>
</dbReference>
<evidence type="ECO:0000313" key="1">
    <source>
        <dbReference type="EMBL" id="EGG30721.1"/>
    </source>
</evidence>
<sequence>MKPILIALGFIVAFTAVISTTSLTIQGAPIFAICVTVAMVIQWVAFIPAYRKQTERFYDLVGSASFITVTLLALVLSNRFDDRSLLLSALVIIWALRLGSFLFKRVHQDGGDDRFQQIKPHAKRFFLTWTLQGLWVSITAAAALAAITATDPVPLSLWDVNALMIWFLGFGIEVIADRQKRAHRSTHGKDTFISSGLWAYSRHPNYFGEITLWVGVALLAIPALTSTAFASLLSPIFAYLLLTRISGIPMLEKKGEKKWGDRADYQDYKKRTRLLVPLKR</sequence>
<gene>
    <name evidence="1" type="ORF">IMCC3088_2480</name>
</gene>
<dbReference type="EMBL" id="AEIG01000007">
    <property type="protein sequence ID" value="EGG30721.1"/>
    <property type="molecule type" value="Genomic_DNA"/>
</dbReference>
<comment type="caution">
    <text evidence="1">The sequence shown here is derived from an EMBL/GenBank/DDBJ whole genome shotgun (WGS) entry which is preliminary data.</text>
</comment>
<dbReference type="PROSITE" id="PS50244">
    <property type="entry name" value="S5A_REDUCTASE"/>
    <property type="match status" value="1"/>
</dbReference>
<proteinExistence type="predicted"/>
<dbReference type="Pfam" id="PF06966">
    <property type="entry name" value="DUF1295"/>
    <property type="match status" value="1"/>
</dbReference>
<reference evidence="1 2" key="1">
    <citation type="journal article" date="2011" name="J. Bacteriol.">
        <title>Genome sequence of strain IMCC3088, a proteorhodopsin-containing marine bacterium belonging to the OM60/NOR5 clade.</title>
        <authorList>
            <person name="Jang Y."/>
            <person name="Oh H.M."/>
            <person name="Kang I."/>
            <person name="Lee K."/>
            <person name="Yang S.J."/>
            <person name="Cho J.C."/>
        </authorList>
    </citation>
    <scope>NUCLEOTIDE SEQUENCE [LARGE SCALE GENOMIC DNA]</scope>
    <source>
        <strain evidence="1 2">IMCC3088</strain>
    </source>
</reference>
<dbReference type="STRING" id="2518989.IMCC3088_2480"/>
<dbReference type="GO" id="GO:0016020">
    <property type="term" value="C:membrane"/>
    <property type="evidence" value="ECO:0007669"/>
    <property type="project" value="TreeGrafter"/>
</dbReference>
<dbReference type="InterPro" id="IPR010721">
    <property type="entry name" value="UstE-like"/>
</dbReference>
<organism evidence="1 2">
    <name type="scientific">Aequoribacter fuscus</name>
    <dbReference type="NCBI Taxonomy" id="2518989"/>
    <lineage>
        <taxon>Bacteria</taxon>
        <taxon>Pseudomonadati</taxon>
        <taxon>Pseudomonadota</taxon>
        <taxon>Gammaproteobacteria</taxon>
        <taxon>Cellvibrionales</taxon>
        <taxon>Halieaceae</taxon>
        <taxon>Aequoribacter</taxon>
    </lineage>
</organism>
<dbReference type="eggNOG" id="COG3752">
    <property type="taxonomic scope" value="Bacteria"/>
</dbReference>
<dbReference type="RefSeq" id="WP_009574590.1">
    <property type="nucleotide sequence ID" value="NZ_AEIG01000007.1"/>
</dbReference>
<name>F3KYV7_9GAMM</name>
<dbReference type="OrthoDB" id="9779233at2"/>
<dbReference type="PANTHER" id="PTHR32251">
    <property type="entry name" value="3-OXO-5-ALPHA-STEROID 4-DEHYDROGENASE"/>
    <property type="match status" value="1"/>
</dbReference>
<dbReference type="Proteomes" id="UP000005615">
    <property type="component" value="Unassembled WGS sequence"/>
</dbReference>
<accession>F3KYV7</accession>
<keyword evidence="2" id="KW-1185">Reference proteome</keyword>
<protein>
    <submittedName>
        <fullName evidence="1">Uncharacterized protein</fullName>
    </submittedName>
</protein>
<dbReference type="PANTHER" id="PTHR32251:SF17">
    <property type="entry name" value="STEROID 5-ALPHA REDUCTASE C-TERMINAL DOMAIN-CONTAINING PROTEIN"/>
    <property type="match status" value="1"/>
</dbReference>
<evidence type="ECO:0000313" key="2">
    <source>
        <dbReference type="Proteomes" id="UP000005615"/>
    </source>
</evidence>